<dbReference type="SUPFAM" id="SSF56281">
    <property type="entry name" value="Metallo-hydrolase/oxidoreductase"/>
    <property type="match status" value="1"/>
</dbReference>
<dbReference type="InterPro" id="IPR001279">
    <property type="entry name" value="Metallo-B-lactamas"/>
</dbReference>
<feature type="domain" description="Metallo-beta-lactamase" evidence="5">
    <location>
        <begin position="12"/>
        <end position="185"/>
    </location>
</feature>
<evidence type="ECO:0000256" key="2">
    <source>
        <dbReference type="ARBA" id="ARBA00022723"/>
    </source>
</evidence>
<comment type="cofactor">
    <cofactor evidence="1">
        <name>Zn(2+)</name>
        <dbReference type="ChEBI" id="CHEBI:29105"/>
    </cofactor>
</comment>
<evidence type="ECO:0000256" key="4">
    <source>
        <dbReference type="ARBA" id="ARBA00022833"/>
    </source>
</evidence>
<keyword evidence="3 6" id="KW-0378">Hydrolase</keyword>
<dbReference type="GeneID" id="24253586"/>
<dbReference type="AlphaFoldDB" id="A0A4Q0VE88"/>
<dbReference type="GO" id="GO:0046872">
    <property type="term" value="F:metal ion binding"/>
    <property type="evidence" value="ECO:0007669"/>
    <property type="project" value="UniProtKB-KW"/>
</dbReference>
<gene>
    <name evidence="6" type="ORF">DP130_06570</name>
</gene>
<dbReference type="PANTHER" id="PTHR46233">
    <property type="entry name" value="HYDROXYACYLGLUTATHIONE HYDROLASE GLOC"/>
    <property type="match status" value="1"/>
</dbReference>
<dbReference type="Proteomes" id="UP000290921">
    <property type="component" value="Unassembled WGS sequence"/>
</dbReference>
<keyword evidence="2" id="KW-0479">Metal-binding</keyword>
<dbReference type="InterPro" id="IPR051453">
    <property type="entry name" value="MBL_Glyoxalase_II"/>
</dbReference>
<protein>
    <submittedName>
        <fullName evidence="6">MBL fold metallo-hydrolase</fullName>
    </submittedName>
</protein>
<dbReference type="SMART" id="SM00849">
    <property type="entry name" value="Lactamase_B"/>
    <property type="match status" value="1"/>
</dbReference>
<evidence type="ECO:0000259" key="5">
    <source>
        <dbReference type="SMART" id="SM00849"/>
    </source>
</evidence>
<dbReference type="OMA" id="HFPTIID"/>
<evidence type="ECO:0000256" key="3">
    <source>
        <dbReference type="ARBA" id="ARBA00022801"/>
    </source>
</evidence>
<proteinExistence type="predicted"/>
<dbReference type="EMBL" id="QMAP01000005">
    <property type="protein sequence ID" value="RXI49068.1"/>
    <property type="molecule type" value="Genomic_DNA"/>
</dbReference>
<sequence>MELKRIPVGMYQANCYILMDKKSKEGIIVDPGDEANLILQTVNKMDCKVKYILLTHGHVDHVSAVKEVKDSLKAPVGINEKDEESILKGMDLFGNSQTCGAADIKIKEGDTFKIGDKEIKCIETPGHSLGGMCFLIENIIFTGDTLFEGSIGRTDFYGGNFEILIKNIKEKILTIPEDTLVLPGHGMETTVGKEKISNPFL</sequence>
<dbReference type="Pfam" id="PF00753">
    <property type="entry name" value="Lactamase_B"/>
    <property type="match status" value="1"/>
</dbReference>
<dbReference type="GO" id="GO:0016787">
    <property type="term" value="F:hydrolase activity"/>
    <property type="evidence" value="ECO:0007669"/>
    <property type="project" value="UniProtKB-KW"/>
</dbReference>
<dbReference type="CDD" id="cd06262">
    <property type="entry name" value="metallo-hydrolase-like_MBL-fold"/>
    <property type="match status" value="1"/>
</dbReference>
<dbReference type="Gene3D" id="3.60.15.10">
    <property type="entry name" value="Ribonuclease Z/Hydroxyacylglutathione hydrolase-like"/>
    <property type="match status" value="1"/>
</dbReference>
<keyword evidence="4" id="KW-0862">Zinc</keyword>
<dbReference type="InterPro" id="IPR036866">
    <property type="entry name" value="RibonucZ/Hydroxyglut_hydro"/>
</dbReference>
<dbReference type="PANTHER" id="PTHR46233:SF3">
    <property type="entry name" value="HYDROXYACYLGLUTATHIONE HYDROLASE GLOC"/>
    <property type="match status" value="1"/>
</dbReference>
<name>A0A4Q0VE88_CLOTA</name>
<reference evidence="6 7" key="1">
    <citation type="submission" date="2018-06" db="EMBL/GenBank/DDBJ databases">
        <title>Genome conservation of Clostridium tetani.</title>
        <authorList>
            <person name="Bruggemann H."/>
            <person name="Popoff M.R."/>
        </authorList>
    </citation>
    <scope>NUCLEOTIDE SEQUENCE [LARGE SCALE GENOMIC DNA]</scope>
    <source>
        <strain evidence="6 7">2017.061</strain>
    </source>
</reference>
<evidence type="ECO:0000256" key="1">
    <source>
        <dbReference type="ARBA" id="ARBA00001947"/>
    </source>
</evidence>
<comment type="caution">
    <text evidence="6">The sequence shown here is derived from an EMBL/GenBank/DDBJ whole genome shotgun (WGS) entry which is preliminary data.</text>
</comment>
<evidence type="ECO:0000313" key="7">
    <source>
        <dbReference type="Proteomes" id="UP000290921"/>
    </source>
</evidence>
<organism evidence="6 7">
    <name type="scientific">Clostridium tetani</name>
    <dbReference type="NCBI Taxonomy" id="1513"/>
    <lineage>
        <taxon>Bacteria</taxon>
        <taxon>Bacillati</taxon>
        <taxon>Bacillota</taxon>
        <taxon>Clostridia</taxon>
        <taxon>Eubacteriales</taxon>
        <taxon>Clostridiaceae</taxon>
        <taxon>Clostridium</taxon>
    </lineage>
</organism>
<accession>A0A4Q0VE88</accession>
<dbReference type="RefSeq" id="WP_011100346.1">
    <property type="nucleotide sequence ID" value="NZ_AP026804.1"/>
</dbReference>
<evidence type="ECO:0000313" key="6">
    <source>
        <dbReference type="EMBL" id="RXI49068.1"/>
    </source>
</evidence>